<evidence type="ECO:0000313" key="3">
    <source>
        <dbReference type="Proteomes" id="UP001218218"/>
    </source>
</evidence>
<dbReference type="EMBL" id="JARIHO010000110">
    <property type="protein sequence ID" value="KAJ7302858.1"/>
    <property type="molecule type" value="Genomic_DNA"/>
</dbReference>
<dbReference type="AlphaFoldDB" id="A0AAD6Z149"/>
<dbReference type="Gene3D" id="3.60.130.30">
    <property type="match status" value="1"/>
</dbReference>
<organism evidence="2 3">
    <name type="scientific">Mycena albidolilacea</name>
    <dbReference type="NCBI Taxonomy" id="1033008"/>
    <lineage>
        <taxon>Eukaryota</taxon>
        <taxon>Fungi</taxon>
        <taxon>Dikarya</taxon>
        <taxon>Basidiomycota</taxon>
        <taxon>Agaricomycotina</taxon>
        <taxon>Agaricomycetes</taxon>
        <taxon>Agaricomycetidae</taxon>
        <taxon>Agaricales</taxon>
        <taxon>Marasmiineae</taxon>
        <taxon>Mycenaceae</taxon>
        <taxon>Mycena</taxon>
    </lineage>
</organism>
<feature type="compositionally biased region" description="Low complexity" evidence="1">
    <location>
        <begin position="87"/>
        <end position="104"/>
    </location>
</feature>
<protein>
    <submittedName>
        <fullName evidence="2">Uncharacterized protein</fullName>
    </submittedName>
</protein>
<feature type="region of interest" description="Disordered" evidence="1">
    <location>
        <begin position="87"/>
        <end position="126"/>
    </location>
</feature>
<gene>
    <name evidence="2" type="ORF">DFH08DRAFT_977413</name>
</gene>
<proteinExistence type="predicted"/>
<sequence>MPPPGFDDPDTDAFLFRTTRTGRTFSEWQRISTHTFDIAAAVVHSLQLSTGRPDEDLSELDSGPPLSAISTVSSLSPLTWVPATASTSTASTSSATPSVSIAPTGCQARDKARSKRKRNAQRATTKLKTDILLDARPRHPRHFPKPLSPIQASFEIRKVRIASTGWIGYRDNGVCEEEEEASMVEDGVAPTHRLPDFFGSQRRFQGFQYIPYRGPTSRPIVDTAQKVCAVFGGMPDDPNFMRDVHDPAVAAMEAALRDCCVSEERCSHRRGNFPQLTEGDSMGGGQKCPGALVNGVENTRILNHLTALPAFIRLAGFATGVFANWAPRLFDFYVIYMTLLYARYTHLCRPFKNGIFSACTFNLGPRTCALGHRDFANLAFGLCAITALGDFDYKTGSHLVLWDCKLVIEFPPGCTILIPSAATYHPNIPIGRKEHCYSFTQYTTGGLFRWVEHDFKTEEEYFASLSAEQAEEEKGLGLARAEAGAGLYSTIDELRAAN</sequence>
<dbReference type="Proteomes" id="UP001218218">
    <property type="component" value="Unassembled WGS sequence"/>
</dbReference>
<evidence type="ECO:0000256" key="1">
    <source>
        <dbReference type="SAM" id="MobiDB-lite"/>
    </source>
</evidence>
<keyword evidence="3" id="KW-1185">Reference proteome</keyword>
<name>A0AAD6Z149_9AGAR</name>
<comment type="caution">
    <text evidence="2">The sequence shown here is derived from an EMBL/GenBank/DDBJ whole genome shotgun (WGS) entry which is preliminary data.</text>
</comment>
<evidence type="ECO:0000313" key="2">
    <source>
        <dbReference type="EMBL" id="KAJ7302858.1"/>
    </source>
</evidence>
<reference evidence="2" key="1">
    <citation type="submission" date="2023-03" db="EMBL/GenBank/DDBJ databases">
        <title>Massive genome expansion in bonnet fungi (Mycena s.s.) driven by repeated elements and novel gene families across ecological guilds.</title>
        <authorList>
            <consortium name="Lawrence Berkeley National Laboratory"/>
            <person name="Harder C.B."/>
            <person name="Miyauchi S."/>
            <person name="Viragh M."/>
            <person name="Kuo A."/>
            <person name="Thoen E."/>
            <person name="Andreopoulos B."/>
            <person name="Lu D."/>
            <person name="Skrede I."/>
            <person name="Drula E."/>
            <person name="Henrissat B."/>
            <person name="Morin E."/>
            <person name="Kohler A."/>
            <person name="Barry K."/>
            <person name="LaButti K."/>
            <person name="Morin E."/>
            <person name="Salamov A."/>
            <person name="Lipzen A."/>
            <person name="Mereny Z."/>
            <person name="Hegedus B."/>
            <person name="Baldrian P."/>
            <person name="Stursova M."/>
            <person name="Weitz H."/>
            <person name="Taylor A."/>
            <person name="Grigoriev I.V."/>
            <person name="Nagy L.G."/>
            <person name="Martin F."/>
            <person name="Kauserud H."/>
        </authorList>
    </citation>
    <scope>NUCLEOTIDE SEQUENCE</scope>
    <source>
        <strain evidence="2">CBHHK002</strain>
    </source>
</reference>
<accession>A0AAD6Z149</accession>